<reference evidence="2" key="1">
    <citation type="journal article" date="2023" name="G3 (Bethesda)">
        <title>Genome assembly and association tests identify interacting loci associated with vigor, precocity, and sex in interspecific pistachio rootstocks.</title>
        <authorList>
            <person name="Palmer W."/>
            <person name="Jacygrad E."/>
            <person name="Sagayaradj S."/>
            <person name="Cavanaugh K."/>
            <person name="Han R."/>
            <person name="Bertier L."/>
            <person name="Beede B."/>
            <person name="Kafkas S."/>
            <person name="Golino D."/>
            <person name="Preece J."/>
            <person name="Michelmore R."/>
        </authorList>
    </citation>
    <scope>NUCLEOTIDE SEQUENCE [LARGE SCALE GENOMIC DNA]</scope>
</reference>
<dbReference type="Proteomes" id="UP001164250">
    <property type="component" value="Chromosome 10"/>
</dbReference>
<dbReference type="EMBL" id="CM047906">
    <property type="protein sequence ID" value="KAJ0086172.1"/>
    <property type="molecule type" value="Genomic_DNA"/>
</dbReference>
<sequence>MVETALHGCIKPIICTGEWSKIWRWTLGLAATVDGPVSVGAFGNNINCVVAAAAPWQQRLAMVEPTPWQHRLVLSLAALCLALGR</sequence>
<name>A0ACC1AH01_9ROSI</name>
<evidence type="ECO:0000313" key="2">
    <source>
        <dbReference type="Proteomes" id="UP001164250"/>
    </source>
</evidence>
<protein>
    <submittedName>
        <fullName evidence="1">Uncharacterized protein</fullName>
    </submittedName>
</protein>
<accession>A0ACC1AH01</accession>
<organism evidence="1 2">
    <name type="scientific">Pistacia atlantica</name>
    <dbReference type="NCBI Taxonomy" id="434234"/>
    <lineage>
        <taxon>Eukaryota</taxon>
        <taxon>Viridiplantae</taxon>
        <taxon>Streptophyta</taxon>
        <taxon>Embryophyta</taxon>
        <taxon>Tracheophyta</taxon>
        <taxon>Spermatophyta</taxon>
        <taxon>Magnoliopsida</taxon>
        <taxon>eudicotyledons</taxon>
        <taxon>Gunneridae</taxon>
        <taxon>Pentapetalae</taxon>
        <taxon>rosids</taxon>
        <taxon>malvids</taxon>
        <taxon>Sapindales</taxon>
        <taxon>Anacardiaceae</taxon>
        <taxon>Pistacia</taxon>
    </lineage>
</organism>
<gene>
    <name evidence="1" type="ORF">Patl1_08489</name>
</gene>
<proteinExistence type="predicted"/>
<evidence type="ECO:0000313" key="1">
    <source>
        <dbReference type="EMBL" id="KAJ0086172.1"/>
    </source>
</evidence>
<comment type="caution">
    <text evidence="1">The sequence shown here is derived from an EMBL/GenBank/DDBJ whole genome shotgun (WGS) entry which is preliminary data.</text>
</comment>
<keyword evidence="2" id="KW-1185">Reference proteome</keyword>